<dbReference type="CDD" id="cd08417">
    <property type="entry name" value="PBP2_Nitroaromatics_like"/>
    <property type="match status" value="1"/>
</dbReference>
<keyword evidence="7" id="KW-1185">Reference proteome</keyword>
<protein>
    <recommendedName>
        <fullName evidence="5">LysR substrate-binding domain-containing protein</fullName>
    </recommendedName>
</protein>
<dbReference type="Pfam" id="PF03466">
    <property type="entry name" value="LysR_substrate"/>
    <property type="match status" value="1"/>
</dbReference>
<gene>
    <name evidence="6" type="ORF">H3V53_00585</name>
</gene>
<comment type="caution">
    <text evidence="6">The sequence shown here is derived from an EMBL/GenBank/DDBJ whole genome shotgun (WGS) entry which is preliminary data.</text>
</comment>
<dbReference type="InterPro" id="IPR005119">
    <property type="entry name" value="LysR_subst-bd"/>
</dbReference>
<keyword evidence="3" id="KW-0238">DNA-binding</keyword>
<evidence type="ECO:0000259" key="5">
    <source>
        <dbReference type="Pfam" id="PF03466"/>
    </source>
</evidence>
<evidence type="ECO:0000256" key="2">
    <source>
        <dbReference type="ARBA" id="ARBA00023015"/>
    </source>
</evidence>
<evidence type="ECO:0000313" key="7">
    <source>
        <dbReference type="Proteomes" id="UP001386437"/>
    </source>
</evidence>
<reference evidence="6 7" key="1">
    <citation type="journal article" date="2022" name="Arch. Microbiol.">
        <title>Paraburkholderia bengalensis sp. nov. isolated from roots of Oryza sativa, IR64.</title>
        <authorList>
            <person name="Nag P."/>
            <person name="Mondal N."/>
            <person name="Sarkar J."/>
            <person name="Das S."/>
        </authorList>
    </citation>
    <scope>NUCLEOTIDE SEQUENCE [LARGE SCALE GENOMIC DNA]</scope>
    <source>
        <strain evidence="6 7">IR64_4_BI</strain>
    </source>
</reference>
<organism evidence="6 7">
    <name type="scientific">Paraburkholderia bengalensis</name>
    <dbReference type="NCBI Taxonomy" id="2747562"/>
    <lineage>
        <taxon>Bacteria</taxon>
        <taxon>Pseudomonadati</taxon>
        <taxon>Pseudomonadota</taxon>
        <taxon>Betaproteobacteria</taxon>
        <taxon>Burkholderiales</taxon>
        <taxon>Burkholderiaceae</taxon>
        <taxon>Paraburkholderia</taxon>
    </lineage>
</organism>
<dbReference type="SUPFAM" id="SSF53850">
    <property type="entry name" value="Periplasmic binding protein-like II"/>
    <property type="match status" value="1"/>
</dbReference>
<sequence>MRRDHPLAQSPITGEQFLEAEHLLVSLSGDPVGIADGALERAGKRRRVAMTLNNFSGAPSLLLSSNLIAVLPAGVVRTHALKDQIYACNVPLTLAPFDCQMAWHTRYDRDSAHRWMRALIAQTCDQIWKAG</sequence>
<dbReference type="Gene3D" id="3.40.190.10">
    <property type="entry name" value="Periplasmic binding protein-like II"/>
    <property type="match status" value="1"/>
</dbReference>
<dbReference type="RefSeq" id="WP_419539380.1">
    <property type="nucleotide sequence ID" value="NZ_JACFYJ010000001.1"/>
</dbReference>
<dbReference type="InterPro" id="IPR050389">
    <property type="entry name" value="LysR-type_TF"/>
</dbReference>
<dbReference type="InterPro" id="IPR037402">
    <property type="entry name" value="YidZ_PBP2"/>
</dbReference>
<comment type="similarity">
    <text evidence="1">Belongs to the LysR transcriptional regulatory family.</text>
</comment>
<evidence type="ECO:0000313" key="6">
    <source>
        <dbReference type="EMBL" id="MEI5995760.1"/>
    </source>
</evidence>
<dbReference type="Proteomes" id="UP001386437">
    <property type="component" value="Unassembled WGS sequence"/>
</dbReference>
<dbReference type="EMBL" id="JACFYJ010000001">
    <property type="protein sequence ID" value="MEI5995760.1"/>
    <property type="molecule type" value="Genomic_DNA"/>
</dbReference>
<evidence type="ECO:0000256" key="3">
    <source>
        <dbReference type="ARBA" id="ARBA00023125"/>
    </source>
</evidence>
<dbReference type="PANTHER" id="PTHR30118:SF15">
    <property type="entry name" value="TRANSCRIPTIONAL REGULATORY PROTEIN"/>
    <property type="match status" value="1"/>
</dbReference>
<evidence type="ECO:0000256" key="4">
    <source>
        <dbReference type="ARBA" id="ARBA00023163"/>
    </source>
</evidence>
<name>A0ABU8IJU9_9BURK</name>
<proteinExistence type="inferred from homology"/>
<evidence type="ECO:0000256" key="1">
    <source>
        <dbReference type="ARBA" id="ARBA00009437"/>
    </source>
</evidence>
<keyword evidence="2" id="KW-0805">Transcription regulation</keyword>
<feature type="domain" description="LysR substrate-binding" evidence="5">
    <location>
        <begin position="2"/>
        <end position="124"/>
    </location>
</feature>
<dbReference type="PANTHER" id="PTHR30118">
    <property type="entry name" value="HTH-TYPE TRANSCRIPTIONAL REGULATOR LEUO-RELATED"/>
    <property type="match status" value="1"/>
</dbReference>
<keyword evidence="4" id="KW-0804">Transcription</keyword>
<accession>A0ABU8IJU9</accession>